<organism evidence="5 6">
    <name type="scientific">Nonomuraea endophytica</name>
    <dbReference type="NCBI Taxonomy" id="714136"/>
    <lineage>
        <taxon>Bacteria</taxon>
        <taxon>Bacillati</taxon>
        <taxon>Actinomycetota</taxon>
        <taxon>Actinomycetes</taxon>
        <taxon>Streptosporangiales</taxon>
        <taxon>Streptosporangiaceae</taxon>
        <taxon>Nonomuraea</taxon>
    </lineage>
</organism>
<comment type="pathway">
    <text evidence="3">Lipid metabolism; fatty acid biosynthesis.</text>
</comment>
<evidence type="ECO:0000256" key="1">
    <source>
        <dbReference type="ARBA" id="ARBA00017562"/>
    </source>
</evidence>
<dbReference type="Gene3D" id="2.40.50.100">
    <property type="match status" value="1"/>
</dbReference>
<dbReference type="EMBL" id="JACHIN010000008">
    <property type="protein sequence ID" value="MBB5080417.1"/>
    <property type="molecule type" value="Genomic_DNA"/>
</dbReference>
<dbReference type="PANTHER" id="PTHR45266">
    <property type="entry name" value="OXALOACETATE DECARBOXYLASE ALPHA CHAIN"/>
    <property type="match status" value="1"/>
</dbReference>
<keyword evidence="3" id="KW-0276">Fatty acid metabolism</keyword>
<dbReference type="SUPFAM" id="SSF51230">
    <property type="entry name" value="Single hybrid motif"/>
    <property type="match status" value="1"/>
</dbReference>
<dbReference type="PRINTS" id="PR01071">
    <property type="entry name" value="ACOABIOTINCC"/>
</dbReference>
<dbReference type="Pfam" id="PF00364">
    <property type="entry name" value="Biotin_lipoyl"/>
    <property type="match status" value="1"/>
</dbReference>
<name>A0A7W8A6B8_9ACTN</name>
<keyword evidence="2 3" id="KW-0092">Biotin</keyword>
<dbReference type="InterPro" id="IPR001249">
    <property type="entry name" value="AcCoA_biotinCC"/>
</dbReference>
<keyword evidence="3" id="KW-0275">Fatty acid biosynthesis</keyword>
<evidence type="ECO:0000313" key="5">
    <source>
        <dbReference type="EMBL" id="MBB5080417.1"/>
    </source>
</evidence>
<keyword evidence="6" id="KW-1185">Reference proteome</keyword>
<keyword evidence="3" id="KW-0443">Lipid metabolism</keyword>
<dbReference type="GO" id="GO:0009317">
    <property type="term" value="C:acetyl-CoA carboxylase complex"/>
    <property type="evidence" value="ECO:0007669"/>
    <property type="project" value="InterPro"/>
</dbReference>
<comment type="function">
    <text evidence="3">This protein is a component of the acetyl coenzyme A carboxylase complex; first, biotin carboxylase catalyzes the carboxylation of the carrier protein and then the transcarboxylase transfers the carboxyl group to form malonyl-CoA.</text>
</comment>
<dbReference type="PROSITE" id="PS50968">
    <property type="entry name" value="BIOTINYL_LIPOYL"/>
    <property type="match status" value="1"/>
</dbReference>
<dbReference type="GO" id="GO:0006633">
    <property type="term" value="P:fatty acid biosynthetic process"/>
    <property type="evidence" value="ECO:0007669"/>
    <property type="project" value="UniProtKB-UniPathway"/>
</dbReference>
<protein>
    <recommendedName>
        <fullName evidence="1 3">Biotin carboxyl carrier protein of acetyl-CoA carboxylase</fullName>
    </recommendedName>
</protein>
<dbReference type="AlphaFoldDB" id="A0A7W8A6B8"/>
<gene>
    <name evidence="5" type="ORF">HNR40_005904</name>
</gene>
<sequence length="156" mass="16298">MTELPNDSDFDTLCEAATRLVSLLPHPPATLKISHGLASAELTWSDGFPAVVTTTVDPPLPDDGHIQVRAPLVGTFYRAPEPGAAPYVSVGDTVEVGQQIGIVESMKLMNPIVAEAPGRVVEIPAADAAPVEYDQPLVVIAPGDSSACDTLFPGSR</sequence>
<dbReference type="CDD" id="cd06850">
    <property type="entry name" value="biotinyl_domain"/>
    <property type="match status" value="1"/>
</dbReference>
<evidence type="ECO:0000256" key="2">
    <source>
        <dbReference type="ARBA" id="ARBA00023267"/>
    </source>
</evidence>
<dbReference type="RefSeq" id="WP_184966878.1">
    <property type="nucleotide sequence ID" value="NZ_JACHIN010000008.1"/>
</dbReference>
<evidence type="ECO:0000256" key="3">
    <source>
        <dbReference type="RuleBase" id="RU364072"/>
    </source>
</evidence>
<dbReference type="UniPathway" id="UPA00094"/>
<keyword evidence="3" id="KW-0444">Lipid biosynthesis</keyword>
<feature type="domain" description="Lipoyl-binding" evidence="4">
    <location>
        <begin position="65"/>
        <end position="141"/>
    </location>
</feature>
<dbReference type="PANTHER" id="PTHR45266:SF3">
    <property type="entry name" value="OXALOACETATE DECARBOXYLASE ALPHA CHAIN"/>
    <property type="match status" value="1"/>
</dbReference>
<dbReference type="GO" id="GO:0003989">
    <property type="term" value="F:acetyl-CoA carboxylase activity"/>
    <property type="evidence" value="ECO:0007669"/>
    <property type="project" value="InterPro"/>
</dbReference>
<accession>A0A7W8A6B8</accession>
<dbReference type="InterPro" id="IPR050709">
    <property type="entry name" value="Biotin_Carboxyl_Carrier/Decarb"/>
</dbReference>
<proteinExistence type="predicted"/>
<dbReference type="InterPro" id="IPR011053">
    <property type="entry name" value="Single_hybrid_motif"/>
</dbReference>
<evidence type="ECO:0000259" key="4">
    <source>
        <dbReference type="PROSITE" id="PS50968"/>
    </source>
</evidence>
<dbReference type="InterPro" id="IPR000089">
    <property type="entry name" value="Biotin_lipoyl"/>
</dbReference>
<reference evidence="5 6" key="1">
    <citation type="submission" date="2020-08" db="EMBL/GenBank/DDBJ databases">
        <title>Genomic Encyclopedia of Type Strains, Phase IV (KMG-IV): sequencing the most valuable type-strain genomes for metagenomic binning, comparative biology and taxonomic classification.</title>
        <authorList>
            <person name="Goeker M."/>
        </authorList>
    </citation>
    <scope>NUCLEOTIDE SEQUENCE [LARGE SCALE GENOMIC DNA]</scope>
    <source>
        <strain evidence="5 6">DSM 45385</strain>
    </source>
</reference>
<dbReference type="Proteomes" id="UP000568380">
    <property type="component" value="Unassembled WGS sequence"/>
</dbReference>
<comment type="caution">
    <text evidence="5">The sequence shown here is derived from an EMBL/GenBank/DDBJ whole genome shotgun (WGS) entry which is preliminary data.</text>
</comment>
<evidence type="ECO:0000313" key="6">
    <source>
        <dbReference type="Proteomes" id="UP000568380"/>
    </source>
</evidence>